<feature type="compositionally biased region" description="Low complexity" evidence="1">
    <location>
        <begin position="39"/>
        <end position="54"/>
    </location>
</feature>
<feature type="compositionally biased region" description="Basic and acidic residues" evidence="1">
    <location>
        <begin position="28"/>
        <end position="38"/>
    </location>
</feature>
<organism evidence="2">
    <name type="scientific">Arion vulgaris</name>
    <dbReference type="NCBI Taxonomy" id="1028688"/>
    <lineage>
        <taxon>Eukaryota</taxon>
        <taxon>Metazoa</taxon>
        <taxon>Spiralia</taxon>
        <taxon>Lophotrochozoa</taxon>
        <taxon>Mollusca</taxon>
        <taxon>Gastropoda</taxon>
        <taxon>Heterobranchia</taxon>
        <taxon>Euthyneura</taxon>
        <taxon>Panpulmonata</taxon>
        <taxon>Eupulmonata</taxon>
        <taxon>Stylommatophora</taxon>
        <taxon>Helicina</taxon>
        <taxon>Arionoidea</taxon>
        <taxon>Arionidae</taxon>
        <taxon>Arion</taxon>
    </lineage>
</organism>
<evidence type="ECO:0000313" key="2">
    <source>
        <dbReference type="EMBL" id="CEK98049.1"/>
    </source>
</evidence>
<gene>
    <name evidence="2" type="primary">ORF217631</name>
</gene>
<evidence type="ECO:0000256" key="1">
    <source>
        <dbReference type="SAM" id="MobiDB-lite"/>
    </source>
</evidence>
<sequence>QNNKGLASPKLMPKLSGAKFSPTSSHRIIKDHQEKELDVSVSSSSTKPYPTSKPAVPPPSKPSTTSAPDIPPPTSTTTVVKEVATLTQEKESPSVPVIVQRRPKSPKR</sequence>
<accession>A0A0B7BXX1</accession>
<feature type="region of interest" description="Disordered" evidence="1">
    <location>
        <begin position="1"/>
        <end position="108"/>
    </location>
</feature>
<protein>
    <submittedName>
        <fullName evidence="2">Uncharacterized protein</fullName>
    </submittedName>
</protein>
<feature type="non-terminal residue" evidence="2">
    <location>
        <position position="108"/>
    </location>
</feature>
<feature type="non-terminal residue" evidence="2">
    <location>
        <position position="1"/>
    </location>
</feature>
<proteinExistence type="predicted"/>
<dbReference type="EMBL" id="HACG01051178">
    <property type="protein sequence ID" value="CEK98049.1"/>
    <property type="molecule type" value="Transcribed_RNA"/>
</dbReference>
<name>A0A0B7BXX1_9EUPU</name>
<reference evidence="2" key="1">
    <citation type="submission" date="2014-12" db="EMBL/GenBank/DDBJ databases">
        <title>Insight into the proteome of Arion vulgaris.</title>
        <authorList>
            <person name="Aradska J."/>
            <person name="Bulat T."/>
            <person name="Smidak R."/>
            <person name="Sarate P."/>
            <person name="Gangsoo J."/>
            <person name="Sialana F."/>
            <person name="Bilban M."/>
            <person name="Lubec G."/>
        </authorList>
    </citation>
    <scope>NUCLEOTIDE SEQUENCE</scope>
    <source>
        <tissue evidence="2">Skin</tissue>
    </source>
</reference>
<dbReference type="AlphaFoldDB" id="A0A0B7BXX1"/>